<name>A0A915MJI8_MELJA</name>
<comment type="subunit">
    <text evidence="1">Interacts with PEX19.</text>
</comment>
<comment type="function">
    <text evidence="4">Involved in peroxisome biosynthesis and integrity. Assembles membrane vesicles before the matrix proteins are translocated. As a docking factor for PEX19, is necessary for the import of peroxisomal membrane proteins in the peroxisomes.</text>
</comment>
<reference evidence="7" key="1">
    <citation type="submission" date="2022-11" db="UniProtKB">
        <authorList>
            <consortium name="WormBaseParasite"/>
        </authorList>
    </citation>
    <scope>IDENTIFICATION</scope>
</reference>
<dbReference type="AlphaFoldDB" id="A0A915MJI8"/>
<evidence type="ECO:0000313" key="7">
    <source>
        <dbReference type="WBParaSite" id="scaffold3794_cov287.g7134"/>
    </source>
</evidence>
<evidence type="ECO:0000256" key="2">
    <source>
        <dbReference type="ARBA" id="ARBA00014294"/>
    </source>
</evidence>
<dbReference type="WBParaSite" id="scaffold3794_cov287.g7134">
    <property type="protein sequence ID" value="scaffold3794_cov287.g7134"/>
    <property type="gene ID" value="scaffold3794_cov287.g7134"/>
</dbReference>
<protein>
    <recommendedName>
        <fullName evidence="2">Peroxisomal biogenesis factor 3</fullName>
    </recommendedName>
    <alternativeName>
        <fullName evidence="5">Peroxisomal assembly protein PEX3</fullName>
    </alternativeName>
</protein>
<evidence type="ECO:0000256" key="4">
    <source>
        <dbReference type="ARBA" id="ARBA00025338"/>
    </source>
</evidence>
<dbReference type="PANTHER" id="PTHR28080">
    <property type="entry name" value="PEROXISOMAL BIOGENESIS FACTOR 3"/>
    <property type="match status" value="1"/>
</dbReference>
<proteinExistence type="predicted"/>
<evidence type="ECO:0000313" key="6">
    <source>
        <dbReference type="Proteomes" id="UP000887561"/>
    </source>
</evidence>
<evidence type="ECO:0000256" key="1">
    <source>
        <dbReference type="ARBA" id="ARBA00011494"/>
    </source>
</evidence>
<keyword evidence="6" id="KW-1185">Reference proteome</keyword>
<organism evidence="6 7">
    <name type="scientific">Meloidogyne javanica</name>
    <name type="common">Root-knot nematode worm</name>
    <dbReference type="NCBI Taxonomy" id="6303"/>
    <lineage>
        <taxon>Eukaryota</taxon>
        <taxon>Metazoa</taxon>
        <taxon>Ecdysozoa</taxon>
        <taxon>Nematoda</taxon>
        <taxon>Chromadorea</taxon>
        <taxon>Rhabditida</taxon>
        <taxon>Tylenchina</taxon>
        <taxon>Tylenchomorpha</taxon>
        <taxon>Tylenchoidea</taxon>
        <taxon>Meloidogynidae</taxon>
        <taxon>Meloidogyninae</taxon>
        <taxon>Meloidogyne</taxon>
        <taxon>Meloidogyne incognita group</taxon>
    </lineage>
</organism>
<keyword evidence="3" id="KW-0962">Peroxisome biogenesis</keyword>
<dbReference type="InterPro" id="IPR006966">
    <property type="entry name" value="Peroxin-3"/>
</dbReference>
<sequence length="183" mass="20992">MFSTIEFIKRHKRKIAAGTVAAVATCYGTKRLLETSTFNDFVRQPFSFLQNNEDKRTDECLDEERLKLMIELNQQACDKVLLRIAVQLKAKLDNTFDTDSLLEQLSTPEIDSKRKIELWERLKVLSISKIFSAITIFPLVTIVLKAQRAILCQIACNELIQNTKHSNDFNATSIYNDGMLVLF</sequence>
<dbReference type="GO" id="GO:0030674">
    <property type="term" value="F:protein-macromolecule adaptor activity"/>
    <property type="evidence" value="ECO:0007669"/>
    <property type="project" value="TreeGrafter"/>
</dbReference>
<dbReference type="GO" id="GO:0005778">
    <property type="term" value="C:peroxisomal membrane"/>
    <property type="evidence" value="ECO:0007669"/>
    <property type="project" value="InterPro"/>
</dbReference>
<evidence type="ECO:0000256" key="3">
    <source>
        <dbReference type="ARBA" id="ARBA00022593"/>
    </source>
</evidence>
<dbReference type="PANTHER" id="PTHR28080:SF1">
    <property type="entry name" value="PEROXISOMAL BIOGENESIS FACTOR 3"/>
    <property type="match status" value="1"/>
</dbReference>
<evidence type="ECO:0000256" key="5">
    <source>
        <dbReference type="ARBA" id="ARBA00029630"/>
    </source>
</evidence>
<dbReference type="Proteomes" id="UP000887561">
    <property type="component" value="Unplaced"/>
</dbReference>
<accession>A0A915MJI8</accession>
<dbReference type="GO" id="GO:0045046">
    <property type="term" value="P:protein import into peroxisome membrane"/>
    <property type="evidence" value="ECO:0007669"/>
    <property type="project" value="TreeGrafter"/>
</dbReference>